<dbReference type="Pfam" id="PF09320">
    <property type="entry name" value="DUF1977"/>
    <property type="match status" value="1"/>
</dbReference>
<evidence type="ECO:0000313" key="6">
    <source>
        <dbReference type="EMBL" id="WIA18500.1"/>
    </source>
</evidence>
<keyword evidence="3" id="KW-1133">Transmembrane helix</keyword>
<dbReference type="EMBL" id="CP126216">
    <property type="protein sequence ID" value="WIA18500.1"/>
    <property type="molecule type" value="Genomic_DNA"/>
</dbReference>
<dbReference type="InterPro" id="IPR015399">
    <property type="entry name" value="DUF1977_DnaJ-like"/>
</dbReference>
<keyword evidence="7" id="KW-1185">Reference proteome</keyword>
<gene>
    <name evidence="6" type="ORF">OEZ85_009953</name>
</gene>
<dbReference type="Pfam" id="PF00226">
    <property type="entry name" value="DnaJ"/>
    <property type="match status" value="1"/>
</dbReference>
<dbReference type="InterPro" id="IPR051100">
    <property type="entry name" value="DnaJ_subfamily_B/C"/>
</dbReference>
<dbReference type="SUPFAM" id="SSF46565">
    <property type="entry name" value="Chaperone J-domain"/>
    <property type="match status" value="1"/>
</dbReference>
<proteinExistence type="predicted"/>
<reference evidence="6 7" key="1">
    <citation type="submission" date="2023-05" db="EMBL/GenBank/DDBJ databases">
        <title>A 100% complete, gapless, phased diploid assembly of the Scenedesmus obliquus UTEX 3031 genome.</title>
        <authorList>
            <person name="Biondi T.C."/>
            <person name="Hanschen E.R."/>
            <person name="Kwon T."/>
            <person name="Eng W."/>
            <person name="Kruse C.P.S."/>
            <person name="Koehler S.I."/>
            <person name="Kunde Y."/>
            <person name="Gleasner C.D."/>
            <person name="You Mak K.T."/>
            <person name="Polle J."/>
            <person name="Hovde B.T."/>
            <person name="Starkenburg S.R."/>
        </authorList>
    </citation>
    <scope>NUCLEOTIDE SEQUENCE [LARGE SCALE GENOMIC DNA]</scope>
    <source>
        <strain evidence="6 7">DOE0152z</strain>
    </source>
</reference>
<protein>
    <recommendedName>
        <fullName evidence="5">J domain-containing protein</fullName>
    </recommendedName>
</protein>
<dbReference type="SMART" id="SM00271">
    <property type="entry name" value="DnaJ"/>
    <property type="match status" value="1"/>
</dbReference>
<dbReference type="InterPro" id="IPR036869">
    <property type="entry name" value="J_dom_sf"/>
</dbReference>
<evidence type="ECO:0000256" key="3">
    <source>
        <dbReference type="ARBA" id="ARBA00022989"/>
    </source>
</evidence>
<evidence type="ECO:0000256" key="2">
    <source>
        <dbReference type="ARBA" id="ARBA00022692"/>
    </source>
</evidence>
<dbReference type="PRINTS" id="PR00625">
    <property type="entry name" value="JDOMAIN"/>
</dbReference>
<feature type="domain" description="J" evidence="5">
    <location>
        <begin position="66"/>
        <end position="130"/>
    </location>
</feature>
<keyword evidence="4" id="KW-0472">Membrane</keyword>
<name>A0ABY8UBD4_TETOB</name>
<evidence type="ECO:0000256" key="1">
    <source>
        <dbReference type="ARBA" id="ARBA00004167"/>
    </source>
</evidence>
<evidence type="ECO:0000259" key="5">
    <source>
        <dbReference type="PROSITE" id="PS50076"/>
    </source>
</evidence>
<dbReference type="Proteomes" id="UP001244341">
    <property type="component" value="Chromosome 9b"/>
</dbReference>
<organism evidence="6 7">
    <name type="scientific">Tetradesmus obliquus</name>
    <name type="common">Green alga</name>
    <name type="synonym">Acutodesmus obliquus</name>
    <dbReference type="NCBI Taxonomy" id="3088"/>
    <lineage>
        <taxon>Eukaryota</taxon>
        <taxon>Viridiplantae</taxon>
        <taxon>Chlorophyta</taxon>
        <taxon>core chlorophytes</taxon>
        <taxon>Chlorophyceae</taxon>
        <taxon>CS clade</taxon>
        <taxon>Sphaeropleales</taxon>
        <taxon>Scenedesmaceae</taxon>
        <taxon>Tetradesmus</taxon>
    </lineage>
</organism>
<accession>A0ABY8UBD4</accession>
<dbReference type="InterPro" id="IPR001623">
    <property type="entry name" value="DnaJ_domain"/>
</dbReference>
<dbReference type="Gene3D" id="1.10.287.110">
    <property type="entry name" value="DnaJ domain"/>
    <property type="match status" value="1"/>
</dbReference>
<keyword evidence="2" id="KW-0812">Transmembrane</keyword>
<dbReference type="PANTHER" id="PTHR43908">
    <property type="entry name" value="AT29763P-RELATED"/>
    <property type="match status" value="1"/>
</dbReference>
<evidence type="ECO:0000256" key="4">
    <source>
        <dbReference type="ARBA" id="ARBA00023136"/>
    </source>
</evidence>
<evidence type="ECO:0000313" key="7">
    <source>
        <dbReference type="Proteomes" id="UP001244341"/>
    </source>
</evidence>
<comment type="subcellular location">
    <subcellularLocation>
        <location evidence="1">Membrane</location>
        <topology evidence="1">Single-pass membrane protein</topology>
    </subcellularLocation>
</comment>
<dbReference type="PROSITE" id="PS50076">
    <property type="entry name" value="DNAJ_2"/>
    <property type="match status" value="1"/>
</dbReference>
<sequence>MSESIANRDAAFECLEIAKAALRAGDHVRAEKFSQKAHKLYRCSQTESMLLQVQRQVVQQILKAKGFYDVLGVPKDASEADIKQAYRKLALRLHPDKNKALHADEAFKLLSKAFSCLSSADKRAYYDRTGYENSAAAQAAAASSGRRGPSAAQYYYSGPDDFDPEEIFNMFFGGGGFGGNSRVFRSHFGGFPAQRAQAAQQQRPPSREEQQRGAMLGLMQLLPVLLIVGLTLFSSSSEPSYSLVQDGKFTVEFQTARIGVNFYVKDAKDFQTNFPLHSQKRLMLERQVESDVYERVYQRCQNERMAQHRTYTWGNREAARKMELPSCKELGRMNQAMTTQVAY</sequence>
<dbReference type="CDD" id="cd06257">
    <property type="entry name" value="DnaJ"/>
    <property type="match status" value="1"/>
</dbReference>
<dbReference type="PANTHER" id="PTHR43908:SF3">
    <property type="entry name" value="AT29763P-RELATED"/>
    <property type="match status" value="1"/>
</dbReference>